<evidence type="ECO:0000313" key="2">
    <source>
        <dbReference type="EMBL" id="WVZ95234.1"/>
    </source>
</evidence>
<organism evidence="2 3">
    <name type="scientific">Paspalum notatum var. saurae</name>
    <dbReference type="NCBI Taxonomy" id="547442"/>
    <lineage>
        <taxon>Eukaryota</taxon>
        <taxon>Viridiplantae</taxon>
        <taxon>Streptophyta</taxon>
        <taxon>Embryophyta</taxon>
        <taxon>Tracheophyta</taxon>
        <taxon>Spermatophyta</taxon>
        <taxon>Magnoliopsida</taxon>
        <taxon>Liliopsida</taxon>
        <taxon>Poales</taxon>
        <taxon>Poaceae</taxon>
        <taxon>PACMAD clade</taxon>
        <taxon>Panicoideae</taxon>
        <taxon>Andropogonodae</taxon>
        <taxon>Paspaleae</taxon>
        <taxon>Paspalinae</taxon>
        <taxon>Paspalum</taxon>
    </lineage>
</organism>
<keyword evidence="3" id="KW-1185">Reference proteome</keyword>
<evidence type="ECO:0000256" key="1">
    <source>
        <dbReference type="SAM" id="MobiDB-lite"/>
    </source>
</evidence>
<protein>
    <submittedName>
        <fullName evidence="2">Uncharacterized protein</fullName>
    </submittedName>
</protein>
<accession>A0AAQ3UMW8</accession>
<dbReference type="Proteomes" id="UP001341281">
    <property type="component" value="Chromosome 09"/>
</dbReference>
<reference evidence="2 3" key="1">
    <citation type="submission" date="2024-02" db="EMBL/GenBank/DDBJ databases">
        <title>High-quality chromosome-scale genome assembly of Pensacola bahiagrass (Paspalum notatum Flugge var. saurae).</title>
        <authorList>
            <person name="Vega J.M."/>
            <person name="Podio M."/>
            <person name="Orjuela J."/>
            <person name="Siena L.A."/>
            <person name="Pessino S.C."/>
            <person name="Combes M.C."/>
            <person name="Mariac C."/>
            <person name="Albertini E."/>
            <person name="Pupilli F."/>
            <person name="Ortiz J.P.A."/>
            <person name="Leblanc O."/>
        </authorList>
    </citation>
    <scope>NUCLEOTIDE SEQUENCE [LARGE SCALE GENOMIC DNA]</scope>
    <source>
        <strain evidence="2">R1</strain>
        <tissue evidence="2">Leaf</tissue>
    </source>
</reference>
<evidence type="ECO:0000313" key="3">
    <source>
        <dbReference type="Proteomes" id="UP001341281"/>
    </source>
</evidence>
<proteinExistence type="predicted"/>
<dbReference type="EMBL" id="CP144753">
    <property type="protein sequence ID" value="WVZ95234.1"/>
    <property type="molecule type" value="Genomic_DNA"/>
</dbReference>
<feature type="region of interest" description="Disordered" evidence="1">
    <location>
        <begin position="1"/>
        <end position="28"/>
    </location>
</feature>
<gene>
    <name evidence="2" type="ORF">U9M48_041025</name>
</gene>
<sequence>MRHQRQHHSACTTAAFASPGAGDAGAAWGLHQPTTANLPSVILLRPVTLTGIPTLPATQTEDGKGVHEHSLLPGPGQNFDVR</sequence>
<feature type="region of interest" description="Disordered" evidence="1">
    <location>
        <begin position="54"/>
        <end position="82"/>
    </location>
</feature>
<name>A0AAQ3UMW8_PASNO</name>
<dbReference type="AlphaFoldDB" id="A0AAQ3UMW8"/>
<feature type="compositionally biased region" description="Basic and acidic residues" evidence="1">
    <location>
        <begin position="61"/>
        <end position="70"/>
    </location>
</feature>